<sequence length="456" mass="50931">MKSYTAFIPVSPVKLAISALFSILLFNSSCSDPSTVGIELAPGNNQIGVFYKEFELDANVILLDSFSTTNSTLLIAGHEEDDFFGVTEATGYSRMYLDVTAQRPRNDAIYDSSFFSLDIVSVNGSDLKEPKLYSVHRLSEPILDTAYYNFDKLAFLPQPLASTEVVFGETKDTTLIFPLEESFAEEMFVKLSDSRQFQTLFQFRDYFPGFAVKARKGDNTTAGIALGGETSMTFYYHYAGDTSASEFTISTFSSRSFNGIQSDRSGTPTSIVTERGKTYDVGQIVGMKSALAMALKIDTSPIDAFLDTLTRVTFNQVNLNIGTIEEQDKDNNPINSMVLKFIDSNNRVLISSLPGKNELHVVTDGQPQVIEDENGKMVPNNLFAASAILSYNTETKVYNTRITSHVNAIYRDQLQRQDWLLFAETPTTGIDFRRSLRQFKVNKDKIKVQIIYSKTR</sequence>
<dbReference type="Proteomes" id="UP000294535">
    <property type="component" value="Unassembled WGS sequence"/>
</dbReference>
<keyword evidence="1" id="KW-0732">Signal</keyword>
<evidence type="ECO:0000313" key="2">
    <source>
        <dbReference type="EMBL" id="TDQ17299.1"/>
    </source>
</evidence>
<protein>
    <submittedName>
        <fullName evidence="2">Uncharacterized protein DUF4270</fullName>
    </submittedName>
</protein>
<keyword evidence="3" id="KW-1185">Reference proteome</keyword>
<dbReference type="InterPro" id="IPR025366">
    <property type="entry name" value="DUF4270"/>
</dbReference>
<comment type="caution">
    <text evidence="2">The sequence shown here is derived from an EMBL/GenBank/DDBJ whole genome shotgun (WGS) entry which is preliminary data.</text>
</comment>
<accession>A0A4R6T5L4</accession>
<name>A0A4R6T5L4_9BACT</name>
<evidence type="ECO:0000256" key="1">
    <source>
        <dbReference type="SAM" id="SignalP"/>
    </source>
</evidence>
<dbReference type="AlphaFoldDB" id="A0A4R6T5L4"/>
<organism evidence="2 3">
    <name type="scientific">Algoriphagus boseongensis</name>
    <dbReference type="NCBI Taxonomy" id="1442587"/>
    <lineage>
        <taxon>Bacteria</taxon>
        <taxon>Pseudomonadati</taxon>
        <taxon>Bacteroidota</taxon>
        <taxon>Cytophagia</taxon>
        <taxon>Cytophagales</taxon>
        <taxon>Cyclobacteriaceae</taxon>
        <taxon>Algoriphagus</taxon>
    </lineage>
</organism>
<dbReference type="RefSeq" id="WP_133555206.1">
    <property type="nucleotide sequence ID" value="NZ_SNYF01000006.1"/>
</dbReference>
<dbReference type="OrthoDB" id="833442at2"/>
<dbReference type="EMBL" id="SNYF01000006">
    <property type="protein sequence ID" value="TDQ17299.1"/>
    <property type="molecule type" value="Genomic_DNA"/>
</dbReference>
<evidence type="ECO:0000313" key="3">
    <source>
        <dbReference type="Proteomes" id="UP000294535"/>
    </source>
</evidence>
<proteinExistence type="predicted"/>
<feature type="signal peptide" evidence="1">
    <location>
        <begin position="1"/>
        <end position="31"/>
    </location>
</feature>
<reference evidence="2 3" key="1">
    <citation type="submission" date="2019-03" db="EMBL/GenBank/DDBJ databases">
        <title>Genomic Encyclopedia of Type Strains, Phase III (KMG-III): the genomes of soil and plant-associated and newly described type strains.</title>
        <authorList>
            <person name="Whitman W."/>
        </authorList>
    </citation>
    <scope>NUCLEOTIDE SEQUENCE [LARGE SCALE GENOMIC DNA]</scope>
    <source>
        <strain evidence="2 3">CECT 8446</strain>
    </source>
</reference>
<dbReference type="Pfam" id="PF14092">
    <property type="entry name" value="DUF4270"/>
    <property type="match status" value="1"/>
</dbReference>
<feature type="chain" id="PRO_5020830959" evidence="1">
    <location>
        <begin position="32"/>
        <end position="456"/>
    </location>
</feature>
<gene>
    <name evidence="2" type="ORF">DFQ04_1951</name>
</gene>